<accession>A0A8X6P539</accession>
<organism evidence="3 4">
    <name type="scientific">Nephila pilipes</name>
    <name type="common">Giant wood spider</name>
    <name type="synonym">Nephila maculata</name>
    <dbReference type="NCBI Taxonomy" id="299642"/>
    <lineage>
        <taxon>Eukaryota</taxon>
        <taxon>Metazoa</taxon>
        <taxon>Ecdysozoa</taxon>
        <taxon>Arthropoda</taxon>
        <taxon>Chelicerata</taxon>
        <taxon>Arachnida</taxon>
        <taxon>Araneae</taxon>
        <taxon>Araneomorphae</taxon>
        <taxon>Entelegynae</taxon>
        <taxon>Araneoidea</taxon>
        <taxon>Nephilidae</taxon>
        <taxon>Nephila</taxon>
    </lineage>
</organism>
<dbReference type="Gene3D" id="1.25.40.420">
    <property type="match status" value="1"/>
</dbReference>
<dbReference type="Pfam" id="PF00651">
    <property type="entry name" value="BTB"/>
    <property type="match status" value="1"/>
</dbReference>
<dbReference type="CDD" id="cd00121">
    <property type="entry name" value="MATH"/>
    <property type="match status" value="1"/>
</dbReference>
<dbReference type="OrthoDB" id="6359816at2759"/>
<dbReference type="SUPFAM" id="SSF49599">
    <property type="entry name" value="TRAF domain-like"/>
    <property type="match status" value="1"/>
</dbReference>
<keyword evidence="4" id="KW-1185">Reference proteome</keyword>
<dbReference type="CDD" id="cd18186">
    <property type="entry name" value="BTB_POZ_ZBTB_KLHL-like"/>
    <property type="match status" value="1"/>
</dbReference>
<evidence type="ECO:0000259" key="2">
    <source>
        <dbReference type="PROSITE" id="PS50144"/>
    </source>
</evidence>
<dbReference type="PROSITE" id="PS50097">
    <property type="entry name" value="BTB"/>
    <property type="match status" value="1"/>
</dbReference>
<dbReference type="GO" id="GO:0030163">
    <property type="term" value="P:protein catabolic process"/>
    <property type="evidence" value="ECO:0007669"/>
    <property type="project" value="UniProtKB-ARBA"/>
</dbReference>
<evidence type="ECO:0000259" key="1">
    <source>
        <dbReference type="PROSITE" id="PS50097"/>
    </source>
</evidence>
<comment type="caution">
    <text evidence="3">The sequence shown here is derived from an EMBL/GenBank/DDBJ whole genome shotgun (WGS) entry which is preliminary data.</text>
</comment>
<gene>
    <name evidence="3" type="primary">Tdpoz3</name>
    <name evidence="3" type="ORF">NPIL_704191</name>
</gene>
<feature type="domain" description="MATH" evidence="2">
    <location>
        <begin position="10"/>
        <end position="65"/>
    </location>
</feature>
<proteinExistence type="predicted"/>
<dbReference type="SUPFAM" id="SSF54695">
    <property type="entry name" value="POZ domain"/>
    <property type="match status" value="1"/>
</dbReference>
<protein>
    <submittedName>
        <fullName evidence="3">TD and POZ domain-containing protein 3</fullName>
    </submittedName>
</protein>
<evidence type="ECO:0000313" key="4">
    <source>
        <dbReference type="Proteomes" id="UP000887013"/>
    </source>
</evidence>
<dbReference type="Pfam" id="PF22486">
    <property type="entry name" value="MATH_2"/>
    <property type="match status" value="1"/>
</dbReference>
<name>A0A8X6P539_NEPPI</name>
<dbReference type="AlphaFoldDB" id="A0A8X6P539"/>
<dbReference type="EMBL" id="BMAW01016059">
    <property type="protein sequence ID" value="GFT46911.1"/>
    <property type="molecule type" value="Genomic_DNA"/>
</dbReference>
<dbReference type="PROSITE" id="PS50144">
    <property type="entry name" value="MATH"/>
    <property type="match status" value="1"/>
</dbReference>
<dbReference type="InterPro" id="IPR000210">
    <property type="entry name" value="BTB/POZ_dom"/>
</dbReference>
<evidence type="ECO:0000313" key="3">
    <source>
        <dbReference type="EMBL" id="GFT46911.1"/>
    </source>
</evidence>
<dbReference type="PANTHER" id="PTHR24413">
    <property type="entry name" value="SPECKLE-TYPE POZ PROTEIN"/>
    <property type="match status" value="1"/>
</dbReference>
<feature type="domain" description="BTB" evidence="1">
    <location>
        <begin position="340"/>
        <end position="407"/>
    </location>
</feature>
<reference evidence="3" key="1">
    <citation type="submission" date="2020-08" db="EMBL/GenBank/DDBJ databases">
        <title>Multicomponent nature underlies the extraordinary mechanical properties of spider dragline silk.</title>
        <authorList>
            <person name="Kono N."/>
            <person name="Nakamura H."/>
            <person name="Mori M."/>
            <person name="Yoshida Y."/>
            <person name="Ohtoshi R."/>
            <person name="Malay A.D."/>
            <person name="Moran D.A.P."/>
            <person name="Tomita M."/>
            <person name="Numata K."/>
            <person name="Arakawa K."/>
        </authorList>
    </citation>
    <scope>NUCLEOTIDE SEQUENCE</scope>
</reference>
<dbReference type="InterPro" id="IPR002083">
    <property type="entry name" value="MATH/TRAF_dom"/>
</dbReference>
<dbReference type="Proteomes" id="UP000887013">
    <property type="component" value="Unassembled WGS sequence"/>
</dbReference>
<dbReference type="InterPro" id="IPR008974">
    <property type="entry name" value="TRAF-like"/>
</dbReference>
<sequence length="501" mass="58494">MCSDENFKCEYVFHWIIDNFSYCWQQKDEAIESPEFTTEYIEGSKWALCIYPRGHDDVNYVSCFLKRKLNGEENLTFEIDYDLIFLDVNGSIFLDMNGSILDQVNTKRTFRKGLGWGISNLKDRNIKFMETLTVCCRLRKKCEKATQMQELFARTVIRVEQTTFDWNIKRFSNIETDKKESFSIKLSSEDSVSFDLILSGGQYRDKTVLVRIIPSLTEVKFFAIDLSIKDTKNERIECGLKEFFSNTPEDVKFLPLIFTKEKLIEMKDLYLKDDSLSLVCECAFTTGIAHEGIGRTVSGIPVEYCMDIDADKNQPRNNTEEIDTYIHNDLKSLYKDAILCDMMVRTLTRSYPAHIAVLCARSPVFKAMFTSDMKETTKRNVDILDLDDDTVSRMLLYMYTDNVEYLQWENAILLYEAADKYEIVPLRTVCASFLTKHLTHTNVCDALVLADRHEDEDFKRALQNYIKDNKRDILNLKEWELFMESNRDLATETLFKICKED</sequence>
<dbReference type="Gene3D" id="3.30.710.10">
    <property type="entry name" value="Potassium Channel Kv1.1, Chain A"/>
    <property type="match status" value="1"/>
</dbReference>
<dbReference type="SMART" id="SM00225">
    <property type="entry name" value="BTB"/>
    <property type="match status" value="1"/>
</dbReference>
<dbReference type="InterPro" id="IPR011333">
    <property type="entry name" value="SKP1/BTB/POZ_sf"/>
</dbReference>
<dbReference type="Gene3D" id="2.60.210.10">
    <property type="entry name" value="Apoptosis, Tumor Necrosis Factor Receptor Associated Protein 2, Chain A"/>
    <property type="match status" value="1"/>
</dbReference>